<dbReference type="Proteomes" id="UP000294847">
    <property type="component" value="Chromosome 2"/>
</dbReference>
<organism evidence="1 2">
    <name type="scientific">Pyricularia oryzae</name>
    <name type="common">Rice blast fungus</name>
    <name type="synonym">Magnaporthe oryzae</name>
    <dbReference type="NCBI Taxonomy" id="318829"/>
    <lineage>
        <taxon>Eukaryota</taxon>
        <taxon>Fungi</taxon>
        <taxon>Dikarya</taxon>
        <taxon>Ascomycota</taxon>
        <taxon>Pezizomycotina</taxon>
        <taxon>Sordariomycetes</taxon>
        <taxon>Sordariomycetidae</taxon>
        <taxon>Magnaporthales</taxon>
        <taxon>Pyriculariaceae</taxon>
        <taxon>Pyricularia</taxon>
    </lineage>
</organism>
<name>A0A4P7N5D6_PYROR</name>
<evidence type="ECO:0000313" key="1">
    <source>
        <dbReference type="EMBL" id="QBZ57759.1"/>
    </source>
</evidence>
<dbReference type="EMBL" id="CP034205">
    <property type="protein sequence ID" value="QBZ57759.1"/>
    <property type="molecule type" value="Genomic_DNA"/>
</dbReference>
<reference evidence="1 2" key="1">
    <citation type="journal article" date="2019" name="Mol. Biol. Evol.">
        <title>Blast fungal genomes show frequent chromosomal changes, gene gains and losses, and effector gene turnover.</title>
        <authorList>
            <person name="Gomez Luciano L.B."/>
            <person name="Jason Tsai I."/>
            <person name="Chuma I."/>
            <person name="Tosa Y."/>
            <person name="Chen Y.H."/>
            <person name="Li J.Y."/>
            <person name="Li M.Y."/>
            <person name="Jade Lu M.Y."/>
            <person name="Nakayashiki H."/>
            <person name="Li W.H."/>
        </authorList>
    </citation>
    <scope>NUCLEOTIDE SEQUENCE [LARGE SCALE GENOMIC DNA]</scope>
    <source>
        <strain evidence="1">MZ5-1-6</strain>
    </source>
</reference>
<sequence>MESKTQGQRGRQAYYSNNNFLLKMSGLGCWWPGGVRLGRLLTGTVALRFTCCIGRRT</sequence>
<dbReference type="AlphaFoldDB" id="A0A4P7N5D6"/>
<proteinExistence type="predicted"/>
<gene>
    <name evidence="1" type="ORF">PoMZ_02694</name>
</gene>
<evidence type="ECO:0000313" key="2">
    <source>
        <dbReference type="Proteomes" id="UP000294847"/>
    </source>
</evidence>
<protein>
    <submittedName>
        <fullName evidence="1">Uncharacterized protein</fullName>
    </submittedName>
</protein>
<accession>A0A4P7N5D6</accession>